<dbReference type="RefSeq" id="XP_022727944.1">
    <property type="nucleotide sequence ID" value="XM_022872209.1"/>
</dbReference>
<evidence type="ECO:0000256" key="1">
    <source>
        <dbReference type="SAM" id="Phobius"/>
    </source>
</evidence>
<dbReference type="Proteomes" id="UP000515121">
    <property type="component" value="Unplaced"/>
</dbReference>
<reference evidence="3 4" key="1">
    <citation type="submission" date="2025-04" db="UniProtKB">
        <authorList>
            <consortium name="RefSeq"/>
        </authorList>
    </citation>
    <scope>IDENTIFICATION</scope>
    <source>
        <tissue evidence="3 4">Fruit stalk</tissue>
    </source>
</reference>
<gene>
    <name evidence="3 4" type="primary">LOC111283642</name>
</gene>
<feature type="transmembrane region" description="Helical" evidence="1">
    <location>
        <begin position="92"/>
        <end position="111"/>
    </location>
</feature>
<keyword evidence="1" id="KW-0812">Transmembrane</keyword>
<sequence length="155" mass="18311">MNYLLFCSLTFSLHISLFLYLYAITLSFFFLFIWMMAHLFKIKLDNLVHCVQFMLQMCHKHRVMRCNLKPENFLSANKKETSPLKVLMNQRLMFGVMQLSSIFYFVVSYHYGQVGLSLNEVFAFVHLTLWRLELKTAIEAVCAFRACGQKIREIS</sequence>
<protein>
    <submittedName>
        <fullName evidence="3 4">Uncharacterized protein LOC111283642</fullName>
    </submittedName>
</protein>
<evidence type="ECO:0000313" key="3">
    <source>
        <dbReference type="RefSeq" id="XP_022727943.1"/>
    </source>
</evidence>
<keyword evidence="2" id="KW-1185">Reference proteome</keyword>
<dbReference type="KEGG" id="dzi:111283642"/>
<keyword evidence="1" id="KW-0472">Membrane</keyword>
<evidence type="ECO:0000313" key="2">
    <source>
        <dbReference type="Proteomes" id="UP000515121"/>
    </source>
</evidence>
<proteinExistence type="predicted"/>
<keyword evidence="1" id="KW-1133">Transmembrane helix</keyword>
<feature type="transmembrane region" description="Helical" evidence="1">
    <location>
        <begin position="12"/>
        <end position="34"/>
    </location>
</feature>
<accession>A0A6P5XHV6</accession>
<name>A0A6P5XHV6_DURZI</name>
<organism evidence="2 4">
    <name type="scientific">Durio zibethinus</name>
    <name type="common">Durian</name>
    <dbReference type="NCBI Taxonomy" id="66656"/>
    <lineage>
        <taxon>Eukaryota</taxon>
        <taxon>Viridiplantae</taxon>
        <taxon>Streptophyta</taxon>
        <taxon>Embryophyta</taxon>
        <taxon>Tracheophyta</taxon>
        <taxon>Spermatophyta</taxon>
        <taxon>Magnoliopsida</taxon>
        <taxon>eudicotyledons</taxon>
        <taxon>Gunneridae</taxon>
        <taxon>Pentapetalae</taxon>
        <taxon>rosids</taxon>
        <taxon>malvids</taxon>
        <taxon>Malvales</taxon>
        <taxon>Malvaceae</taxon>
        <taxon>Helicteroideae</taxon>
        <taxon>Durio</taxon>
    </lineage>
</organism>
<dbReference type="RefSeq" id="XP_022727943.1">
    <property type="nucleotide sequence ID" value="XM_022872208.1"/>
</dbReference>
<dbReference type="AlphaFoldDB" id="A0A6P5XHV6"/>
<dbReference type="GeneID" id="111283642"/>
<evidence type="ECO:0000313" key="4">
    <source>
        <dbReference type="RefSeq" id="XP_022727944.1"/>
    </source>
</evidence>